<keyword evidence="4" id="KW-1185">Reference proteome</keyword>
<feature type="region of interest" description="Disordered" evidence="1">
    <location>
        <begin position="157"/>
        <end position="214"/>
    </location>
</feature>
<dbReference type="PANTHER" id="PTHR47273">
    <property type="entry name" value="EXPRESSED PROTEIN"/>
    <property type="match status" value="1"/>
</dbReference>
<evidence type="ECO:0000256" key="1">
    <source>
        <dbReference type="SAM" id="MobiDB-lite"/>
    </source>
</evidence>
<comment type="caution">
    <text evidence="3">The sequence shown here is derived from an EMBL/GenBank/DDBJ whole genome shotgun (WGS) entry which is preliminary data.</text>
</comment>
<reference evidence="3 4" key="1">
    <citation type="submission" date="2018-06" db="EMBL/GenBank/DDBJ databases">
        <title>The Genome of Cuscuta australis (Dodder) Provides Insight into the Evolution of Plant Parasitism.</title>
        <authorList>
            <person name="Liu H."/>
        </authorList>
    </citation>
    <scope>NUCLEOTIDE SEQUENCE [LARGE SCALE GENOMIC DNA]</scope>
    <source>
        <strain evidence="4">cv. Yunnan</strain>
        <tissue evidence="3">Vines</tissue>
    </source>
</reference>
<evidence type="ECO:0000313" key="3">
    <source>
        <dbReference type="EMBL" id="RAL40824.1"/>
    </source>
</evidence>
<accession>A0A328D5Z4</accession>
<dbReference type="Proteomes" id="UP000249390">
    <property type="component" value="Unassembled WGS sequence"/>
</dbReference>
<feature type="chain" id="PRO_5016431808" evidence="2">
    <location>
        <begin position="30"/>
        <end position="355"/>
    </location>
</feature>
<feature type="region of interest" description="Disordered" evidence="1">
    <location>
        <begin position="244"/>
        <end position="355"/>
    </location>
</feature>
<sequence length="355" mass="37744">MKMSCKKNWVWIIFLVGLVVLNHVCFSEARRHNPSEAVLVGTVYCNTCQHFSKPGPSISGASIAVECGSSGKCPRFGKEVKTDRNGEFKVKLPFSVIKLAKKTKGFCSVKLISSSDEPFCAGTASSPATSTSSIHLIETKQGKQIFSAGSFAFKPDACNRTRKGKKTGTPKSQKPETSQENGISHKKSKYLSPDDTSFAPPIQDAPPRGLLLPPVTQGGVSLPLPEIPPIPKIPFLPGVPGFPTVPKKTENLDKTARESQSGDEKTAQPGIFAPVIGGGLPPNPLLPPPSQLPVNPFLPPSSITPPVPSLQQPFPFLPSPSLPTPLPQFPFQPTPTFPGVPPAAAASFTQKKSSP</sequence>
<keyword evidence="2" id="KW-0732">Signal</keyword>
<dbReference type="Pfam" id="PF01190">
    <property type="entry name" value="Pollen_Ole_e_1"/>
    <property type="match status" value="1"/>
</dbReference>
<name>A0A328D5Z4_9ASTE</name>
<feature type="compositionally biased region" description="Polar residues" evidence="1">
    <location>
        <begin position="170"/>
        <end position="182"/>
    </location>
</feature>
<evidence type="ECO:0000313" key="4">
    <source>
        <dbReference type="Proteomes" id="UP000249390"/>
    </source>
</evidence>
<feature type="signal peptide" evidence="2">
    <location>
        <begin position="1"/>
        <end position="29"/>
    </location>
</feature>
<protein>
    <submittedName>
        <fullName evidence="3">Uncharacterized protein</fullName>
    </submittedName>
</protein>
<feature type="compositionally biased region" description="Pro residues" evidence="1">
    <location>
        <begin position="281"/>
        <end position="308"/>
    </location>
</feature>
<gene>
    <name evidence="3" type="ORF">DM860_008522</name>
</gene>
<feature type="compositionally biased region" description="Basic and acidic residues" evidence="1">
    <location>
        <begin position="247"/>
        <end position="266"/>
    </location>
</feature>
<evidence type="ECO:0000256" key="2">
    <source>
        <dbReference type="SAM" id="SignalP"/>
    </source>
</evidence>
<feature type="compositionally biased region" description="Pro residues" evidence="1">
    <location>
        <begin position="315"/>
        <end position="341"/>
    </location>
</feature>
<dbReference type="EMBL" id="NQVE01000192">
    <property type="protein sequence ID" value="RAL40824.1"/>
    <property type="molecule type" value="Genomic_DNA"/>
</dbReference>
<dbReference type="PANTHER" id="PTHR47273:SF4">
    <property type="entry name" value="EXPRESSED PROTEIN"/>
    <property type="match status" value="1"/>
</dbReference>
<organism evidence="3 4">
    <name type="scientific">Cuscuta australis</name>
    <dbReference type="NCBI Taxonomy" id="267555"/>
    <lineage>
        <taxon>Eukaryota</taxon>
        <taxon>Viridiplantae</taxon>
        <taxon>Streptophyta</taxon>
        <taxon>Embryophyta</taxon>
        <taxon>Tracheophyta</taxon>
        <taxon>Spermatophyta</taxon>
        <taxon>Magnoliopsida</taxon>
        <taxon>eudicotyledons</taxon>
        <taxon>Gunneridae</taxon>
        <taxon>Pentapetalae</taxon>
        <taxon>asterids</taxon>
        <taxon>lamiids</taxon>
        <taxon>Solanales</taxon>
        <taxon>Convolvulaceae</taxon>
        <taxon>Cuscuteae</taxon>
        <taxon>Cuscuta</taxon>
        <taxon>Cuscuta subgen. Grammica</taxon>
        <taxon>Cuscuta sect. Cleistogrammica</taxon>
    </lineage>
</organism>
<proteinExistence type="predicted"/>
<dbReference type="AlphaFoldDB" id="A0A328D5Z4"/>